<dbReference type="AlphaFoldDB" id="A0A1M5TSN7"/>
<dbReference type="Proteomes" id="UP000184139">
    <property type="component" value="Unassembled WGS sequence"/>
</dbReference>
<dbReference type="EMBL" id="FQXS01000003">
    <property type="protein sequence ID" value="SHH53797.1"/>
    <property type="molecule type" value="Genomic_DNA"/>
</dbReference>
<dbReference type="STRING" id="1121409.SAMN02745124_00895"/>
<sequence length="129" mass="13700">MNGLTINFPDGGNGPVECAAAIIVPEQALQEPGYITMMAGQGTAVDKHGLQALAQTACYQFQDGELEVAGMTGPCRLVGPSGEAELLRGMIIYRETSGAIGAAVHTGLNPRKLLESAHRYCTRWVRLDI</sequence>
<organism evidence="1 2">
    <name type="scientific">Desulfofustis glycolicus DSM 9705</name>
    <dbReference type="NCBI Taxonomy" id="1121409"/>
    <lineage>
        <taxon>Bacteria</taxon>
        <taxon>Pseudomonadati</taxon>
        <taxon>Thermodesulfobacteriota</taxon>
        <taxon>Desulfobulbia</taxon>
        <taxon>Desulfobulbales</taxon>
        <taxon>Desulfocapsaceae</taxon>
        <taxon>Desulfofustis</taxon>
    </lineage>
</organism>
<dbReference type="RefSeq" id="WP_073373617.1">
    <property type="nucleotide sequence ID" value="NZ_FQXS01000003.1"/>
</dbReference>
<gene>
    <name evidence="1" type="ORF">SAMN02745124_00895</name>
</gene>
<accession>A0A1M5TSN7</accession>
<evidence type="ECO:0000313" key="2">
    <source>
        <dbReference type="Proteomes" id="UP000184139"/>
    </source>
</evidence>
<reference evidence="1 2" key="1">
    <citation type="submission" date="2016-11" db="EMBL/GenBank/DDBJ databases">
        <authorList>
            <person name="Jaros S."/>
            <person name="Januszkiewicz K."/>
            <person name="Wedrychowicz H."/>
        </authorList>
    </citation>
    <scope>NUCLEOTIDE SEQUENCE [LARGE SCALE GENOMIC DNA]</scope>
    <source>
        <strain evidence="1 2">DSM 9705</strain>
    </source>
</reference>
<dbReference type="OrthoDB" id="5432242at2"/>
<name>A0A1M5TSN7_9BACT</name>
<protein>
    <submittedName>
        <fullName evidence="1">Uncharacterized protein</fullName>
    </submittedName>
</protein>
<keyword evidence="2" id="KW-1185">Reference proteome</keyword>
<evidence type="ECO:0000313" key="1">
    <source>
        <dbReference type="EMBL" id="SHH53797.1"/>
    </source>
</evidence>
<proteinExistence type="predicted"/>